<sequence length="313" mass="34065">MDSFSPRQTRLQRKQQQGNNDEPAPKPTGNPPLVPSESDKIITSSPSQDPKESTATIKTLPDRPPISITRLPRKDHKLLLKKQNWLQKYTVSIPLDLNKPASDAVSATLVFAQQEAGTALCIDGSAGLLLTCSHCIAEDEDELDLTKTHWLLFASGTLVSARCVAWDPVRDLSLLQITAASSPPGGSFPAVTPADHPPPVDTKLICVGHPGSEDFEADEEGVATGYDVLHLSTGAFRGYAERQDVQDNSEIGALQHDCWTYWGHSGAPLLDRDTGRLVGLHSSWDDETGMRRGVGIEAVGEFLRRYRRGVGLK</sequence>
<comment type="caution">
    <text evidence="2">The sequence shown here is derived from an EMBL/GenBank/DDBJ whole genome shotgun (WGS) entry which is preliminary data.</text>
</comment>
<dbReference type="InterPro" id="IPR009003">
    <property type="entry name" value="Peptidase_S1_PA"/>
</dbReference>
<feature type="compositionally biased region" description="Polar residues" evidence="1">
    <location>
        <begin position="41"/>
        <end position="57"/>
    </location>
</feature>
<feature type="compositionally biased region" description="Pro residues" evidence="1">
    <location>
        <begin position="25"/>
        <end position="34"/>
    </location>
</feature>
<evidence type="ECO:0000313" key="3">
    <source>
        <dbReference type="Proteomes" id="UP001302126"/>
    </source>
</evidence>
<reference evidence="2" key="2">
    <citation type="submission" date="2023-05" db="EMBL/GenBank/DDBJ databases">
        <authorList>
            <consortium name="Lawrence Berkeley National Laboratory"/>
            <person name="Steindorff A."/>
            <person name="Hensen N."/>
            <person name="Bonometti L."/>
            <person name="Westerberg I."/>
            <person name="Brannstrom I.O."/>
            <person name="Guillou S."/>
            <person name="Cros-Aarteil S."/>
            <person name="Calhoun S."/>
            <person name="Haridas S."/>
            <person name="Kuo A."/>
            <person name="Mondo S."/>
            <person name="Pangilinan J."/>
            <person name="Riley R."/>
            <person name="Labutti K."/>
            <person name="Andreopoulos B."/>
            <person name="Lipzen A."/>
            <person name="Chen C."/>
            <person name="Yanf M."/>
            <person name="Daum C."/>
            <person name="Ng V."/>
            <person name="Clum A."/>
            <person name="Ohm R."/>
            <person name="Martin F."/>
            <person name="Silar P."/>
            <person name="Natvig D."/>
            <person name="Lalanne C."/>
            <person name="Gautier V."/>
            <person name="Ament-Velasquez S.L."/>
            <person name="Kruys A."/>
            <person name="Hutchinson M.I."/>
            <person name="Powell A.J."/>
            <person name="Barry K."/>
            <person name="Miller A.N."/>
            <person name="Grigoriev I.V."/>
            <person name="Debuchy R."/>
            <person name="Gladieux P."/>
            <person name="Thoren M.H."/>
            <person name="Johannesson H."/>
        </authorList>
    </citation>
    <scope>NUCLEOTIDE SEQUENCE</scope>
    <source>
        <strain evidence="2">PSN309</strain>
    </source>
</reference>
<name>A0AAN7AEH9_9PEZI</name>
<accession>A0AAN7AEH9</accession>
<proteinExistence type="predicted"/>
<dbReference type="AlphaFoldDB" id="A0AAN7AEH9"/>
<feature type="region of interest" description="Disordered" evidence="1">
    <location>
        <begin position="1"/>
        <end position="68"/>
    </location>
</feature>
<dbReference type="Gene3D" id="2.40.10.10">
    <property type="entry name" value="Trypsin-like serine proteases"/>
    <property type="match status" value="2"/>
</dbReference>
<dbReference type="Proteomes" id="UP001302126">
    <property type="component" value="Unassembled WGS sequence"/>
</dbReference>
<dbReference type="Pfam" id="PF13365">
    <property type="entry name" value="Trypsin_2"/>
    <property type="match status" value="1"/>
</dbReference>
<protein>
    <submittedName>
        <fullName evidence="2">Trypsin-like cysteine/serine peptidase domain-containing protein</fullName>
    </submittedName>
</protein>
<dbReference type="SUPFAM" id="SSF50494">
    <property type="entry name" value="Trypsin-like serine proteases"/>
    <property type="match status" value="1"/>
</dbReference>
<reference evidence="2" key="1">
    <citation type="journal article" date="2023" name="Mol. Phylogenet. Evol.">
        <title>Genome-scale phylogeny and comparative genomics of the fungal order Sordariales.</title>
        <authorList>
            <person name="Hensen N."/>
            <person name="Bonometti L."/>
            <person name="Westerberg I."/>
            <person name="Brannstrom I.O."/>
            <person name="Guillou S."/>
            <person name="Cros-Aarteil S."/>
            <person name="Calhoun S."/>
            <person name="Haridas S."/>
            <person name="Kuo A."/>
            <person name="Mondo S."/>
            <person name="Pangilinan J."/>
            <person name="Riley R."/>
            <person name="LaButti K."/>
            <person name="Andreopoulos B."/>
            <person name="Lipzen A."/>
            <person name="Chen C."/>
            <person name="Yan M."/>
            <person name="Daum C."/>
            <person name="Ng V."/>
            <person name="Clum A."/>
            <person name="Steindorff A."/>
            <person name="Ohm R.A."/>
            <person name="Martin F."/>
            <person name="Silar P."/>
            <person name="Natvig D.O."/>
            <person name="Lalanne C."/>
            <person name="Gautier V."/>
            <person name="Ament-Velasquez S.L."/>
            <person name="Kruys A."/>
            <person name="Hutchinson M.I."/>
            <person name="Powell A.J."/>
            <person name="Barry K."/>
            <person name="Miller A.N."/>
            <person name="Grigoriev I.V."/>
            <person name="Debuchy R."/>
            <person name="Gladieux P."/>
            <person name="Hiltunen Thoren M."/>
            <person name="Johannesson H."/>
        </authorList>
    </citation>
    <scope>NUCLEOTIDE SEQUENCE</scope>
    <source>
        <strain evidence="2">PSN309</strain>
    </source>
</reference>
<evidence type="ECO:0000256" key="1">
    <source>
        <dbReference type="SAM" id="MobiDB-lite"/>
    </source>
</evidence>
<keyword evidence="3" id="KW-1185">Reference proteome</keyword>
<dbReference type="EMBL" id="MU864586">
    <property type="protein sequence ID" value="KAK4183010.1"/>
    <property type="molecule type" value="Genomic_DNA"/>
</dbReference>
<organism evidence="2 3">
    <name type="scientific">Podospora australis</name>
    <dbReference type="NCBI Taxonomy" id="1536484"/>
    <lineage>
        <taxon>Eukaryota</taxon>
        <taxon>Fungi</taxon>
        <taxon>Dikarya</taxon>
        <taxon>Ascomycota</taxon>
        <taxon>Pezizomycotina</taxon>
        <taxon>Sordariomycetes</taxon>
        <taxon>Sordariomycetidae</taxon>
        <taxon>Sordariales</taxon>
        <taxon>Podosporaceae</taxon>
        <taxon>Podospora</taxon>
    </lineage>
</organism>
<feature type="compositionally biased region" description="Polar residues" evidence="1">
    <location>
        <begin position="1"/>
        <end position="20"/>
    </location>
</feature>
<evidence type="ECO:0000313" key="2">
    <source>
        <dbReference type="EMBL" id="KAK4183010.1"/>
    </source>
</evidence>
<gene>
    <name evidence="2" type="ORF">QBC35DRAFT_419717</name>
</gene>
<dbReference type="InterPro" id="IPR043504">
    <property type="entry name" value="Peptidase_S1_PA_chymotrypsin"/>
</dbReference>